<sequence length="213" mass="24253">MDWQDRIDNYVHETRFPRSLFIAADGRVVGTWIMGNDYRVKSGYYGGYPAGYLRRVRALFPEKKSVLHLFSGRVDLSALPGDTVDVNPGLAPTYVDDAQTLERVPLSRYDLVLADPPYSVEDAERYQTTMVKRNAVMRALAQLQSGAHVVWLDQVLPMYRKDEWAIDAVIGMVKSTNHRFRVVTVFRRLDWLGTDLSAKRSDKRLAQAALETA</sequence>
<gene>
    <name evidence="1" type="ORF">L2A60_02535</name>
</gene>
<organism evidence="1 2">
    <name type="scientific">Acidiphilium iwatense</name>
    <dbReference type="NCBI Taxonomy" id="768198"/>
    <lineage>
        <taxon>Bacteria</taxon>
        <taxon>Pseudomonadati</taxon>
        <taxon>Pseudomonadota</taxon>
        <taxon>Alphaproteobacteria</taxon>
        <taxon>Acetobacterales</taxon>
        <taxon>Acidocellaceae</taxon>
        <taxon>Acidiphilium</taxon>
    </lineage>
</organism>
<evidence type="ECO:0008006" key="3">
    <source>
        <dbReference type="Google" id="ProtNLM"/>
    </source>
</evidence>
<dbReference type="PROSITE" id="PS00092">
    <property type="entry name" value="N6_MTASE"/>
    <property type="match status" value="1"/>
</dbReference>
<dbReference type="RefSeq" id="WP_235702800.1">
    <property type="nucleotide sequence ID" value="NZ_JAKGBZ010000003.1"/>
</dbReference>
<dbReference type="Proteomes" id="UP001521209">
    <property type="component" value="Unassembled WGS sequence"/>
</dbReference>
<accession>A0ABS9DS42</accession>
<dbReference type="InterPro" id="IPR002052">
    <property type="entry name" value="DNA_methylase_N6_adenine_CS"/>
</dbReference>
<evidence type="ECO:0000313" key="1">
    <source>
        <dbReference type="EMBL" id="MCF3945561.1"/>
    </source>
</evidence>
<protein>
    <recommendedName>
        <fullName evidence="3">Methyltransferase</fullName>
    </recommendedName>
</protein>
<dbReference type="EMBL" id="JAKGBZ010000003">
    <property type="protein sequence ID" value="MCF3945561.1"/>
    <property type="molecule type" value="Genomic_DNA"/>
</dbReference>
<reference evidence="1 2" key="1">
    <citation type="submission" date="2022-01" db="EMBL/GenBank/DDBJ databases">
        <authorList>
            <person name="Won M."/>
            <person name="Kim S.-J."/>
            <person name="Kwon S.-W."/>
        </authorList>
    </citation>
    <scope>NUCLEOTIDE SEQUENCE [LARGE SCALE GENOMIC DNA]</scope>
    <source>
        <strain evidence="1 2">KCTC 23505</strain>
    </source>
</reference>
<keyword evidence="2" id="KW-1185">Reference proteome</keyword>
<evidence type="ECO:0000313" key="2">
    <source>
        <dbReference type="Proteomes" id="UP001521209"/>
    </source>
</evidence>
<proteinExistence type="predicted"/>
<name>A0ABS9DS42_9PROT</name>
<comment type="caution">
    <text evidence="1">The sequence shown here is derived from an EMBL/GenBank/DDBJ whole genome shotgun (WGS) entry which is preliminary data.</text>
</comment>